<dbReference type="InterPro" id="IPR036864">
    <property type="entry name" value="Zn2-C6_fun-type_DNA-bd_sf"/>
</dbReference>
<name>A0A6A6U0V5_9PEZI</name>
<evidence type="ECO:0000313" key="5">
    <source>
        <dbReference type="Proteomes" id="UP000799302"/>
    </source>
</evidence>
<keyword evidence="5" id="KW-1185">Reference proteome</keyword>
<evidence type="ECO:0000313" key="4">
    <source>
        <dbReference type="EMBL" id="KAF2664883.1"/>
    </source>
</evidence>
<gene>
    <name evidence="4" type="ORF">BT63DRAFT_428838</name>
</gene>
<dbReference type="Gene3D" id="4.10.240.10">
    <property type="entry name" value="Zn(2)-C6 fungal-type DNA-binding domain"/>
    <property type="match status" value="1"/>
</dbReference>
<reference evidence="4" key="1">
    <citation type="journal article" date="2020" name="Stud. Mycol.">
        <title>101 Dothideomycetes genomes: a test case for predicting lifestyles and emergence of pathogens.</title>
        <authorList>
            <person name="Haridas S."/>
            <person name="Albert R."/>
            <person name="Binder M."/>
            <person name="Bloem J."/>
            <person name="Labutti K."/>
            <person name="Salamov A."/>
            <person name="Andreopoulos B."/>
            <person name="Baker S."/>
            <person name="Barry K."/>
            <person name="Bills G."/>
            <person name="Bluhm B."/>
            <person name="Cannon C."/>
            <person name="Castanera R."/>
            <person name="Culley D."/>
            <person name="Daum C."/>
            <person name="Ezra D."/>
            <person name="Gonzalez J."/>
            <person name="Henrissat B."/>
            <person name="Kuo A."/>
            <person name="Liang C."/>
            <person name="Lipzen A."/>
            <person name="Lutzoni F."/>
            <person name="Magnuson J."/>
            <person name="Mondo S."/>
            <person name="Nolan M."/>
            <person name="Ohm R."/>
            <person name="Pangilinan J."/>
            <person name="Park H.-J."/>
            <person name="Ramirez L."/>
            <person name="Alfaro M."/>
            <person name="Sun H."/>
            <person name="Tritt A."/>
            <person name="Yoshinaga Y."/>
            <person name="Zwiers L.-H."/>
            <person name="Turgeon B."/>
            <person name="Goodwin S."/>
            <person name="Spatafora J."/>
            <person name="Crous P."/>
            <person name="Grigoriev I."/>
        </authorList>
    </citation>
    <scope>NUCLEOTIDE SEQUENCE</scope>
    <source>
        <strain evidence="4">CBS 115976</strain>
    </source>
</reference>
<evidence type="ECO:0000256" key="1">
    <source>
        <dbReference type="ARBA" id="ARBA00023242"/>
    </source>
</evidence>
<dbReference type="PROSITE" id="PS50048">
    <property type="entry name" value="ZN2_CY6_FUNGAL_2"/>
    <property type="match status" value="1"/>
</dbReference>
<dbReference type="PROSITE" id="PS00463">
    <property type="entry name" value="ZN2_CY6_FUNGAL_1"/>
    <property type="match status" value="1"/>
</dbReference>
<sequence>MPRQYHTKSRLGCLTCKRRKVRCDQTQPICNHCTRLGKECVYTARASSSTEPAESRSTIPQSGNSEATRLDTDENISDHEAYNLELMHQWITVTSISLTSNETLRRVWREEFPKLAFSSDQNRYLLHGMLALAALHKARTSSEDNVNAYFLIFRATEVRIIANKYRLHPASKKASFASFGII</sequence>
<dbReference type="GO" id="GO:0008270">
    <property type="term" value="F:zinc ion binding"/>
    <property type="evidence" value="ECO:0007669"/>
    <property type="project" value="InterPro"/>
</dbReference>
<dbReference type="CDD" id="cd00067">
    <property type="entry name" value="GAL4"/>
    <property type="match status" value="1"/>
</dbReference>
<proteinExistence type="predicted"/>
<protein>
    <recommendedName>
        <fullName evidence="3">Zn(2)-C6 fungal-type domain-containing protein</fullName>
    </recommendedName>
</protein>
<keyword evidence="1" id="KW-0539">Nucleus</keyword>
<evidence type="ECO:0000256" key="2">
    <source>
        <dbReference type="SAM" id="MobiDB-lite"/>
    </source>
</evidence>
<evidence type="ECO:0000259" key="3">
    <source>
        <dbReference type="PROSITE" id="PS50048"/>
    </source>
</evidence>
<accession>A0A6A6U0V5</accession>
<dbReference type="InterPro" id="IPR001138">
    <property type="entry name" value="Zn2Cys6_DnaBD"/>
</dbReference>
<dbReference type="AlphaFoldDB" id="A0A6A6U0V5"/>
<dbReference type="PANTHER" id="PTHR47784:SF5">
    <property type="entry name" value="STEROL UPTAKE CONTROL PROTEIN 2"/>
    <property type="match status" value="1"/>
</dbReference>
<dbReference type="Pfam" id="PF00172">
    <property type="entry name" value="Zn_clus"/>
    <property type="match status" value="1"/>
</dbReference>
<organism evidence="4 5">
    <name type="scientific">Microthyrium microscopicum</name>
    <dbReference type="NCBI Taxonomy" id="703497"/>
    <lineage>
        <taxon>Eukaryota</taxon>
        <taxon>Fungi</taxon>
        <taxon>Dikarya</taxon>
        <taxon>Ascomycota</taxon>
        <taxon>Pezizomycotina</taxon>
        <taxon>Dothideomycetes</taxon>
        <taxon>Dothideomycetes incertae sedis</taxon>
        <taxon>Microthyriales</taxon>
        <taxon>Microthyriaceae</taxon>
        <taxon>Microthyrium</taxon>
    </lineage>
</organism>
<dbReference type="EMBL" id="MU004241">
    <property type="protein sequence ID" value="KAF2664883.1"/>
    <property type="molecule type" value="Genomic_DNA"/>
</dbReference>
<dbReference type="Proteomes" id="UP000799302">
    <property type="component" value="Unassembled WGS sequence"/>
</dbReference>
<feature type="region of interest" description="Disordered" evidence="2">
    <location>
        <begin position="51"/>
        <end position="70"/>
    </location>
</feature>
<dbReference type="SUPFAM" id="SSF57701">
    <property type="entry name" value="Zn2/Cys6 DNA-binding domain"/>
    <property type="match status" value="1"/>
</dbReference>
<dbReference type="OrthoDB" id="3598904at2759"/>
<dbReference type="SMART" id="SM00066">
    <property type="entry name" value="GAL4"/>
    <property type="match status" value="1"/>
</dbReference>
<feature type="compositionally biased region" description="Polar residues" evidence="2">
    <location>
        <begin position="51"/>
        <end position="67"/>
    </location>
</feature>
<dbReference type="PANTHER" id="PTHR47784">
    <property type="entry name" value="STEROL UPTAKE CONTROL PROTEIN 2"/>
    <property type="match status" value="1"/>
</dbReference>
<dbReference type="InterPro" id="IPR053157">
    <property type="entry name" value="Sterol_Uptake_Regulator"/>
</dbReference>
<feature type="domain" description="Zn(2)-C6 fungal-type" evidence="3">
    <location>
        <begin position="12"/>
        <end position="42"/>
    </location>
</feature>
<dbReference type="GO" id="GO:0001228">
    <property type="term" value="F:DNA-binding transcription activator activity, RNA polymerase II-specific"/>
    <property type="evidence" value="ECO:0007669"/>
    <property type="project" value="TreeGrafter"/>
</dbReference>